<dbReference type="EMBL" id="BAAAZP010000074">
    <property type="protein sequence ID" value="GAA3670483.1"/>
    <property type="molecule type" value="Genomic_DNA"/>
</dbReference>
<name>A0ABP7BYZ2_9ACTN</name>
<organism evidence="1 2">
    <name type="scientific">Nonomuraea antimicrobica</name>
    <dbReference type="NCBI Taxonomy" id="561173"/>
    <lineage>
        <taxon>Bacteria</taxon>
        <taxon>Bacillati</taxon>
        <taxon>Actinomycetota</taxon>
        <taxon>Actinomycetes</taxon>
        <taxon>Streptosporangiales</taxon>
        <taxon>Streptosporangiaceae</taxon>
        <taxon>Nonomuraea</taxon>
    </lineage>
</organism>
<evidence type="ECO:0000313" key="1">
    <source>
        <dbReference type="EMBL" id="GAA3670483.1"/>
    </source>
</evidence>
<keyword evidence="2" id="KW-1185">Reference proteome</keyword>
<protein>
    <submittedName>
        <fullName evidence="1">Uncharacterized protein</fullName>
    </submittedName>
</protein>
<gene>
    <name evidence="1" type="ORF">GCM10022224_038360</name>
</gene>
<sequence>MNRPLKVDYTPISGVSKEQGVTHAKKTCDKLAPGLNIAPDLLHLDDDAQTRLLFALTLFDRNLGLLPPGFDNAQAVKRLLRWTLKSKALPGDPDQRFEREALSVSGLVKVLLLDGLRPLSSKDVLEVGKIYNPARVSTGTGTVRTVPPLKIDLLRADLFSGLEQVIDGQLDYFQPGKGQKLQRVPMDSLRQLATVVQDYMKFQCGSFPMGNPDSPLFTGYDLSKRIESTESVQITDDFLMSYVMNRAIGVGYGPEHNELFTRSNFDGTRDDSALYDLMQQFLGRPGIRGKVGRCIQLTGSHSGDGTIRLNPVIPPSTSQSTNTWRWDMLRTMIHEFLHHLSHPGFNAKAQKIGHGQIIDEGFVDMITAIVFRQLVGEITKKPDLTGRFLPLQGPILPPPTWQLKTQYGEAGQGADKITKVVGQDRAYAAFFLGSTQHAGLK</sequence>
<evidence type="ECO:0000313" key="2">
    <source>
        <dbReference type="Proteomes" id="UP001500902"/>
    </source>
</evidence>
<reference evidence="2" key="1">
    <citation type="journal article" date="2019" name="Int. J. Syst. Evol. Microbiol.">
        <title>The Global Catalogue of Microorganisms (GCM) 10K type strain sequencing project: providing services to taxonomists for standard genome sequencing and annotation.</title>
        <authorList>
            <consortium name="The Broad Institute Genomics Platform"/>
            <consortium name="The Broad Institute Genome Sequencing Center for Infectious Disease"/>
            <person name="Wu L."/>
            <person name="Ma J."/>
        </authorList>
    </citation>
    <scope>NUCLEOTIDE SEQUENCE [LARGE SCALE GENOMIC DNA]</scope>
    <source>
        <strain evidence="2">JCM 16904</strain>
    </source>
</reference>
<proteinExistence type="predicted"/>
<dbReference type="RefSeq" id="WP_344879239.1">
    <property type="nucleotide sequence ID" value="NZ_BAAAZP010000074.1"/>
</dbReference>
<dbReference type="Proteomes" id="UP001500902">
    <property type="component" value="Unassembled WGS sequence"/>
</dbReference>
<comment type="caution">
    <text evidence="1">The sequence shown here is derived from an EMBL/GenBank/DDBJ whole genome shotgun (WGS) entry which is preliminary data.</text>
</comment>
<accession>A0ABP7BYZ2</accession>